<feature type="repeat" description="WD" evidence="5">
    <location>
        <begin position="176"/>
        <end position="220"/>
    </location>
</feature>
<feature type="compositionally biased region" description="Basic and acidic residues" evidence="7">
    <location>
        <begin position="505"/>
        <end position="516"/>
    </location>
</feature>
<keyword evidence="3 5" id="KW-0853">WD repeat</keyword>
<dbReference type="InterPro" id="IPR045227">
    <property type="entry name" value="WDR18/Ipi3/RID3"/>
</dbReference>
<keyword evidence="4" id="KW-0677">Repeat</keyword>
<dbReference type="GO" id="GO:0005656">
    <property type="term" value="C:nuclear pre-replicative complex"/>
    <property type="evidence" value="ECO:0007669"/>
    <property type="project" value="TreeGrafter"/>
</dbReference>
<dbReference type="OrthoDB" id="756370at2759"/>
<dbReference type="InterPro" id="IPR001680">
    <property type="entry name" value="WD40_rpt"/>
</dbReference>
<accession>A0A6A6W8J5</accession>
<comment type="function">
    <text evidence="1 6">Component of the RIX1 complex required for processing of ITS2 sequences from 35S pre-rRNA.</text>
</comment>
<dbReference type="GO" id="GO:0006364">
    <property type="term" value="P:rRNA processing"/>
    <property type="evidence" value="ECO:0007669"/>
    <property type="project" value="UniProtKB-UniRule"/>
</dbReference>
<evidence type="ECO:0000256" key="2">
    <source>
        <dbReference type="ARBA" id="ARBA00010143"/>
    </source>
</evidence>
<keyword evidence="6" id="KW-0698">rRNA processing</keyword>
<dbReference type="Pfam" id="PF00400">
    <property type="entry name" value="WD40"/>
    <property type="match status" value="2"/>
</dbReference>
<dbReference type="Proteomes" id="UP000799437">
    <property type="component" value="Unassembled WGS sequence"/>
</dbReference>
<dbReference type="PROSITE" id="PS50082">
    <property type="entry name" value="WD_REPEATS_2"/>
    <property type="match status" value="2"/>
</dbReference>
<dbReference type="SUPFAM" id="SSF50978">
    <property type="entry name" value="WD40 repeat-like"/>
    <property type="match status" value="1"/>
</dbReference>
<dbReference type="PANTHER" id="PTHR18763:SF0">
    <property type="entry name" value="WD REPEAT-CONTAINING PROTEIN 18"/>
    <property type="match status" value="1"/>
</dbReference>
<comment type="subunit">
    <text evidence="6">Component of the RIX1 complex, composed of IPI1, RIX1/IPI2 and IPI3 in a 1:2:2 stoichiometry. The complex interacts (via RIX1) with MDN1 (via its hexameric AAA ATPase ring) and the pre-60S ribosome particles.</text>
</comment>
<protein>
    <recommendedName>
        <fullName evidence="6">Pre-rRNA-processing protein IPI3</fullName>
    </recommendedName>
</protein>
<proteinExistence type="inferred from homology"/>
<name>A0A6A6W8J5_9PEZI</name>
<dbReference type="RefSeq" id="XP_033599852.1">
    <property type="nucleotide sequence ID" value="XM_033748232.1"/>
</dbReference>
<comment type="subcellular location">
    <subcellularLocation>
        <location evidence="6">Nucleus</location>
    </subcellularLocation>
</comment>
<dbReference type="EMBL" id="ML996573">
    <property type="protein sequence ID" value="KAF2757401.1"/>
    <property type="molecule type" value="Genomic_DNA"/>
</dbReference>
<reference evidence="8" key="1">
    <citation type="journal article" date="2020" name="Stud. Mycol.">
        <title>101 Dothideomycetes genomes: a test case for predicting lifestyles and emergence of pathogens.</title>
        <authorList>
            <person name="Haridas S."/>
            <person name="Albert R."/>
            <person name="Binder M."/>
            <person name="Bloem J."/>
            <person name="Labutti K."/>
            <person name="Salamov A."/>
            <person name="Andreopoulos B."/>
            <person name="Baker S."/>
            <person name="Barry K."/>
            <person name="Bills G."/>
            <person name="Bluhm B."/>
            <person name="Cannon C."/>
            <person name="Castanera R."/>
            <person name="Culley D."/>
            <person name="Daum C."/>
            <person name="Ezra D."/>
            <person name="Gonzalez J."/>
            <person name="Henrissat B."/>
            <person name="Kuo A."/>
            <person name="Liang C."/>
            <person name="Lipzen A."/>
            <person name="Lutzoni F."/>
            <person name="Magnuson J."/>
            <person name="Mondo S."/>
            <person name="Nolan M."/>
            <person name="Ohm R."/>
            <person name="Pangilinan J."/>
            <person name="Park H.-J."/>
            <person name="Ramirez L."/>
            <person name="Alfaro M."/>
            <person name="Sun H."/>
            <person name="Tritt A."/>
            <person name="Yoshinaga Y."/>
            <person name="Zwiers L.-H."/>
            <person name="Turgeon B."/>
            <person name="Goodwin S."/>
            <person name="Spatafora J."/>
            <person name="Crous P."/>
            <person name="Grigoriev I."/>
        </authorList>
    </citation>
    <scope>NUCLEOTIDE SEQUENCE</scope>
    <source>
        <strain evidence="8">CBS 121739</strain>
    </source>
</reference>
<organism evidence="8 9">
    <name type="scientific">Pseudovirgaria hyperparasitica</name>
    <dbReference type="NCBI Taxonomy" id="470096"/>
    <lineage>
        <taxon>Eukaryota</taxon>
        <taxon>Fungi</taxon>
        <taxon>Dikarya</taxon>
        <taxon>Ascomycota</taxon>
        <taxon>Pezizomycotina</taxon>
        <taxon>Dothideomycetes</taxon>
        <taxon>Dothideomycetes incertae sedis</taxon>
        <taxon>Acrospermales</taxon>
        <taxon>Acrospermaceae</taxon>
        <taxon>Pseudovirgaria</taxon>
    </lineage>
</organism>
<evidence type="ECO:0000313" key="9">
    <source>
        <dbReference type="Proteomes" id="UP000799437"/>
    </source>
</evidence>
<keyword evidence="6" id="KW-0539">Nucleus</keyword>
<dbReference type="AlphaFoldDB" id="A0A6A6W8J5"/>
<dbReference type="GO" id="GO:0006261">
    <property type="term" value="P:DNA-templated DNA replication"/>
    <property type="evidence" value="ECO:0007669"/>
    <property type="project" value="TreeGrafter"/>
</dbReference>
<evidence type="ECO:0000256" key="7">
    <source>
        <dbReference type="SAM" id="MobiDB-lite"/>
    </source>
</evidence>
<dbReference type="InterPro" id="IPR036322">
    <property type="entry name" value="WD40_repeat_dom_sf"/>
</dbReference>
<evidence type="ECO:0000256" key="4">
    <source>
        <dbReference type="ARBA" id="ARBA00022737"/>
    </source>
</evidence>
<dbReference type="InterPro" id="IPR015943">
    <property type="entry name" value="WD40/YVTN_repeat-like_dom_sf"/>
</dbReference>
<gene>
    <name evidence="8" type="ORF">EJ05DRAFT_511217</name>
</gene>
<sequence length="569" mass="60462">MLSELLVASIAAPIKAPNTSVPKDAGIFIHEFLPLPAQRHILKKSATPPNCLAISATHIFAAQAEKAVVHVYNREKGSQEAIIPFQERIHAIALAVDDTVLALGTQTGRLLLWEICTGRLVVAPVSHLQEITAVVVDRSSNFLLTGSADSSVNVWSLPHLLSFSSGTECKSPLRSLSSHRGAITSLAIGHSSTSANIAVSTSADNTAIIWDYQTGTLLRTYLLGDTPLATVLDPADRAFYTSYADGSVQLIDFFDPPSPTDALRSTTPNTPSSVLEPPKSSRWHLTAETLSLGSAQCLTLSWDGTTLLSGHASGKIATWDVARGRWASTLATLPGAVTNISMLAPTGFPAGSSQAEGPKTRISNVVKPRLDIALDTPGPVPASYTLTISFPTTLLTPKISLSIPATDPPKNAFEEALSHTTFPDSLLASSLAEIHAWSTSAPSHLNNNVSSSSDFLGLDNDDTAPAVPVLSEAERVVDLEARLAALQRVQKVTFAQLAELRRERDTWGPGKDRADARTAGQKGQGKKGDEMDVDMDVDGPVAVETEGTEEMNGRRKGGARQAKNGRLSR</sequence>
<evidence type="ECO:0000256" key="1">
    <source>
        <dbReference type="ARBA" id="ARBA00002355"/>
    </source>
</evidence>
<feature type="region of interest" description="Disordered" evidence="7">
    <location>
        <begin position="505"/>
        <end position="569"/>
    </location>
</feature>
<keyword evidence="9" id="KW-1185">Reference proteome</keyword>
<evidence type="ECO:0000313" key="8">
    <source>
        <dbReference type="EMBL" id="KAF2757401.1"/>
    </source>
</evidence>
<dbReference type="Gene3D" id="2.130.10.10">
    <property type="entry name" value="YVTN repeat-like/Quinoprotein amine dehydrogenase"/>
    <property type="match status" value="2"/>
</dbReference>
<dbReference type="FunFam" id="2.130.10.10:FF:000929">
    <property type="entry name" value="Ribosomal assembly complex component Ipi3"/>
    <property type="match status" value="1"/>
</dbReference>
<dbReference type="PROSITE" id="PS50294">
    <property type="entry name" value="WD_REPEATS_REGION"/>
    <property type="match status" value="1"/>
</dbReference>
<comment type="similarity">
    <text evidence="2 6">Belongs to the WD repeat IPI3/WDR18 family.</text>
</comment>
<feature type="region of interest" description="Disordered" evidence="7">
    <location>
        <begin position="259"/>
        <end position="280"/>
    </location>
</feature>
<evidence type="ECO:0000256" key="6">
    <source>
        <dbReference type="RuleBase" id="RU369067"/>
    </source>
</evidence>
<evidence type="ECO:0000256" key="5">
    <source>
        <dbReference type="PROSITE-ProRule" id="PRU00221"/>
    </source>
</evidence>
<dbReference type="SMART" id="SM00320">
    <property type="entry name" value="WD40"/>
    <property type="match status" value="5"/>
</dbReference>
<dbReference type="PANTHER" id="PTHR18763">
    <property type="entry name" value="WD-REPEAT PROTEIN 18"/>
    <property type="match status" value="1"/>
</dbReference>
<dbReference type="GeneID" id="54489286"/>
<dbReference type="GO" id="GO:0120330">
    <property type="term" value="C:rixosome complex"/>
    <property type="evidence" value="ECO:0007669"/>
    <property type="project" value="UniProtKB-UniRule"/>
</dbReference>
<evidence type="ECO:0000256" key="3">
    <source>
        <dbReference type="ARBA" id="ARBA00022574"/>
    </source>
</evidence>
<feature type="compositionally biased region" description="Polar residues" evidence="7">
    <location>
        <begin position="263"/>
        <end position="273"/>
    </location>
</feature>
<feature type="repeat" description="WD" evidence="5">
    <location>
        <begin position="124"/>
        <end position="157"/>
    </location>
</feature>